<dbReference type="GO" id="GO:0009055">
    <property type="term" value="F:electron transfer activity"/>
    <property type="evidence" value="ECO:0007669"/>
    <property type="project" value="InterPro"/>
</dbReference>
<dbReference type="PANTHER" id="PTHR36507">
    <property type="entry name" value="BLL1555 PROTEIN"/>
    <property type="match status" value="1"/>
</dbReference>
<dbReference type="CDD" id="cd13921">
    <property type="entry name" value="Amicyanin"/>
    <property type="match status" value="1"/>
</dbReference>
<dbReference type="OrthoDB" id="9774579at2"/>
<dbReference type="InterPro" id="IPR000923">
    <property type="entry name" value="BlueCu_1"/>
</dbReference>
<evidence type="ECO:0000256" key="4">
    <source>
        <dbReference type="SAM" id="SignalP"/>
    </source>
</evidence>
<feature type="chain" id="PRO_5015478146" evidence="4">
    <location>
        <begin position="22"/>
        <end position="107"/>
    </location>
</feature>
<dbReference type="GO" id="GO:0005507">
    <property type="term" value="F:copper ion binding"/>
    <property type="evidence" value="ECO:0007669"/>
    <property type="project" value="InterPro"/>
</dbReference>
<comment type="caution">
    <text evidence="6">The sequence shown here is derived from an EMBL/GenBank/DDBJ whole genome shotgun (WGS) entry which is preliminary data.</text>
</comment>
<protein>
    <submittedName>
        <fullName evidence="6">Amicyanin</fullName>
    </submittedName>
</protein>
<name>A0A2S5DKT0_9NEIS</name>
<dbReference type="Pfam" id="PF00127">
    <property type="entry name" value="Copper-bind"/>
    <property type="match status" value="1"/>
</dbReference>
<dbReference type="Gene3D" id="2.60.40.420">
    <property type="entry name" value="Cupredoxins - blue copper proteins"/>
    <property type="match status" value="1"/>
</dbReference>
<feature type="signal peptide" evidence="4">
    <location>
        <begin position="1"/>
        <end position="21"/>
    </location>
</feature>
<feature type="domain" description="Blue (type 1) copper" evidence="5">
    <location>
        <begin position="28"/>
        <end position="104"/>
    </location>
</feature>
<evidence type="ECO:0000256" key="3">
    <source>
        <dbReference type="ARBA" id="ARBA00023008"/>
    </source>
</evidence>
<sequence>MRILKCGGLLAASLLASVVWAGGAERVVDISKFAFSPKELTVAPGTRVTWVNHDEIPHTVSTRDKAFGSKALDTDDHYERVFDKEGDYAYFCAVHPYMTGVVHVRKP</sequence>
<dbReference type="GO" id="GO:0009279">
    <property type="term" value="C:cell outer membrane"/>
    <property type="evidence" value="ECO:0007669"/>
    <property type="project" value="UniProtKB-SubCell"/>
</dbReference>
<evidence type="ECO:0000256" key="1">
    <source>
        <dbReference type="ARBA" id="ARBA00004459"/>
    </source>
</evidence>
<dbReference type="InterPro" id="IPR008972">
    <property type="entry name" value="Cupredoxin"/>
</dbReference>
<proteinExistence type="predicted"/>
<dbReference type="EMBL" id="PQWB01000010">
    <property type="protein sequence ID" value="POZ63667.1"/>
    <property type="molecule type" value="Genomic_DNA"/>
</dbReference>
<keyword evidence="3" id="KW-0186">Copper</keyword>
<keyword evidence="2" id="KW-0479">Metal-binding</keyword>
<evidence type="ECO:0000259" key="5">
    <source>
        <dbReference type="Pfam" id="PF00127"/>
    </source>
</evidence>
<dbReference type="SUPFAM" id="SSF49503">
    <property type="entry name" value="Cupredoxins"/>
    <property type="match status" value="1"/>
</dbReference>
<gene>
    <name evidence="6" type="ORF">C2I19_01840</name>
</gene>
<dbReference type="AlphaFoldDB" id="A0A2S5DKT0"/>
<reference evidence="7" key="1">
    <citation type="submission" date="2018-02" db="EMBL/GenBank/DDBJ databases">
        <authorList>
            <person name="O'Hara-Hanley K."/>
            <person name="Soby S."/>
        </authorList>
    </citation>
    <scope>NUCLEOTIDE SEQUENCE [LARGE SCALE GENOMIC DNA]</scope>
    <source>
        <strain evidence="7">MWU14-2602</strain>
    </source>
</reference>
<accession>A0A2S5DKT0</accession>
<evidence type="ECO:0000313" key="7">
    <source>
        <dbReference type="Proteomes" id="UP000237082"/>
    </source>
</evidence>
<dbReference type="InterPro" id="IPR052721">
    <property type="entry name" value="ET_Amicyanin"/>
</dbReference>
<keyword evidence="7" id="KW-1185">Reference proteome</keyword>
<dbReference type="Proteomes" id="UP000237082">
    <property type="component" value="Unassembled WGS sequence"/>
</dbReference>
<evidence type="ECO:0000313" key="6">
    <source>
        <dbReference type="EMBL" id="POZ63667.1"/>
    </source>
</evidence>
<evidence type="ECO:0000256" key="2">
    <source>
        <dbReference type="ARBA" id="ARBA00022723"/>
    </source>
</evidence>
<dbReference type="InterPro" id="IPR035668">
    <property type="entry name" value="Amicyanin"/>
</dbReference>
<organism evidence="6 7">
    <name type="scientific">Chromobacterium alticapitis</name>
    <dbReference type="NCBI Taxonomy" id="2073169"/>
    <lineage>
        <taxon>Bacteria</taxon>
        <taxon>Pseudomonadati</taxon>
        <taxon>Pseudomonadota</taxon>
        <taxon>Betaproteobacteria</taxon>
        <taxon>Neisseriales</taxon>
        <taxon>Chromobacteriaceae</taxon>
        <taxon>Chromobacterium</taxon>
    </lineage>
</organism>
<comment type="subcellular location">
    <subcellularLocation>
        <location evidence="1">Cell outer membrane</location>
        <topology evidence="1">Lipid-anchor</topology>
    </subcellularLocation>
</comment>
<dbReference type="RefSeq" id="WP_103901025.1">
    <property type="nucleotide sequence ID" value="NZ_PQWB01000010.1"/>
</dbReference>
<dbReference type="PANTHER" id="PTHR36507:SF1">
    <property type="entry name" value="BLL1555 PROTEIN"/>
    <property type="match status" value="1"/>
</dbReference>
<keyword evidence="4" id="KW-0732">Signal</keyword>